<dbReference type="InParanoid" id="A0A0D0E7S7"/>
<evidence type="ECO:0000313" key="1">
    <source>
        <dbReference type="EMBL" id="KIK94300.1"/>
    </source>
</evidence>
<dbReference type="Proteomes" id="UP000054538">
    <property type="component" value="Unassembled WGS sequence"/>
</dbReference>
<dbReference type="EMBL" id="KN825117">
    <property type="protein sequence ID" value="KIK94300.1"/>
    <property type="molecule type" value="Genomic_DNA"/>
</dbReference>
<evidence type="ECO:0000313" key="2">
    <source>
        <dbReference type="Proteomes" id="UP000054538"/>
    </source>
</evidence>
<reference evidence="2" key="2">
    <citation type="submission" date="2015-01" db="EMBL/GenBank/DDBJ databases">
        <title>Evolutionary Origins and Diversification of the Mycorrhizal Mutualists.</title>
        <authorList>
            <consortium name="DOE Joint Genome Institute"/>
            <consortium name="Mycorrhizal Genomics Consortium"/>
            <person name="Kohler A."/>
            <person name="Kuo A."/>
            <person name="Nagy L.G."/>
            <person name="Floudas D."/>
            <person name="Copeland A."/>
            <person name="Barry K.W."/>
            <person name="Cichocki N."/>
            <person name="Veneault-Fourrey C."/>
            <person name="LaButti K."/>
            <person name="Lindquist E.A."/>
            <person name="Lipzen A."/>
            <person name="Lundell T."/>
            <person name="Morin E."/>
            <person name="Murat C."/>
            <person name="Riley R."/>
            <person name="Ohm R."/>
            <person name="Sun H."/>
            <person name="Tunlid A."/>
            <person name="Henrissat B."/>
            <person name="Grigoriev I.V."/>
            <person name="Hibbett D.S."/>
            <person name="Martin F."/>
        </authorList>
    </citation>
    <scope>NUCLEOTIDE SEQUENCE [LARGE SCALE GENOMIC DNA]</scope>
    <source>
        <strain evidence="2">Ve08.2h10</strain>
    </source>
</reference>
<gene>
    <name evidence="1" type="ORF">PAXRUDRAFT_104227</name>
</gene>
<feature type="non-terminal residue" evidence="1">
    <location>
        <position position="209"/>
    </location>
</feature>
<protein>
    <submittedName>
        <fullName evidence="1">Uncharacterized protein</fullName>
    </submittedName>
</protein>
<name>A0A0D0E7S7_9AGAM</name>
<feature type="non-terminal residue" evidence="1">
    <location>
        <position position="1"/>
    </location>
</feature>
<reference evidence="1 2" key="1">
    <citation type="submission" date="2014-04" db="EMBL/GenBank/DDBJ databases">
        <authorList>
            <consortium name="DOE Joint Genome Institute"/>
            <person name="Kuo A."/>
            <person name="Kohler A."/>
            <person name="Jargeat P."/>
            <person name="Nagy L.G."/>
            <person name="Floudas D."/>
            <person name="Copeland A."/>
            <person name="Barry K.W."/>
            <person name="Cichocki N."/>
            <person name="Veneault-Fourrey C."/>
            <person name="LaButti K."/>
            <person name="Lindquist E.A."/>
            <person name="Lipzen A."/>
            <person name="Lundell T."/>
            <person name="Morin E."/>
            <person name="Murat C."/>
            <person name="Sun H."/>
            <person name="Tunlid A."/>
            <person name="Henrissat B."/>
            <person name="Grigoriev I.V."/>
            <person name="Hibbett D.S."/>
            <person name="Martin F."/>
            <person name="Nordberg H.P."/>
            <person name="Cantor M.N."/>
            <person name="Hua S.X."/>
        </authorList>
    </citation>
    <scope>NUCLEOTIDE SEQUENCE [LARGE SCALE GENOMIC DNA]</scope>
    <source>
        <strain evidence="1 2">Ve08.2h10</strain>
    </source>
</reference>
<proteinExistence type="predicted"/>
<dbReference type="HOGENOM" id="CLU_085824_0_0_1"/>
<dbReference type="AlphaFoldDB" id="A0A0D0E7S7"/>
<accession>A0A0D0E7S7</accession>
<organism evidence="1 2">
    <name type="scientific">Paxillus rubicundulus Ve08.2h10</name>
    <dbReference type="NCBI Taxonomy" id="930991"/>
    <lineage>
        <taxon>Eukaryota</taxon>
        <taxon>Fungi</taxon>
        <taxon>Dikarya</taxon>
        <taxon>Basidiomycota</taxon>
        <taxon>Agaricomycotina</taxon>
        <taxon>Agaricomycetes</taxon>
        <taxon>Agaricomycetidae</taxon>
        <taxon>Boletales</taxon>
        <taxon>Paxilineae</taxon>
        <taxon>Paxillaceae</taxon>
        <taxon>Paxillus</taxon>
    </lineage>
</organism>
<sequence length="209" mass="23462">AAESRRHILVANLPRTALPADIQRAIRRERLVGVDDVQLELFRFVPNRRAYITLSHPDFLKQNIAKLENTSIGGYTITAHPCTAPLAVMEKLRGVKGREAAAKRGSLTGTGPSGAASNGRHVCIRGFPPKASAESVKEFLEHHNFERLGDKPEIYKVPLHENGFSLYSRYSIRTPSISDSYHIVRRTHMTFFQPEVFGTKFQLRACVVR</sequence>
<dbReference type="OrthoDB" id="5541797at2759"/>
<keyword evidence="2" id="KW-1185">Reference proteome</keyword>